<proteinExistence type="predicted"/>
<organism evidence="2 3">
    <name type="scientific">Staphylococcus felis</name>
    <dbReference type="NCBI Taxonomy" id="46127"/>
    <lineage>
        <taxon>Bacteria</taxon>
        <taxon>Bacillati</taxon>
        <taxon>Bacillota</taxon>
        <taxon>Bacilli</taxon>
        <taxon>Bacillales</taxon>
        <taxon>Staphylococcaceae</taxon>
        <taxon>Staphylococcus</taxon>
    </lineage>
</organism>
<keyword evidence="1" id="KW-1133">Transmembrane helix</keyword>
<keyword evidence="1" id="KW-0812">Transmembrane</keyword>
<keyword evidence="3" id="KW-1185">Reference proteome</keyword>
<evidence type="ECO:0000256" key="1">
    <source>
        <dbReference type="SAM" id="Phobius"/>
    </source>
</evidence>
<feature type="transmembrane region" description="Helical" evidence="1">
    <location>
        <begin position="35"/>
        <end position="54"/>
    </location>
</feature>
<evidence type="ECO:0000313" key="2">
    <source>
        <dbReference type="EMBL" id="MBH9580117.1"/>
    </source>
</evidence>
<feature type="transmembrane region" description="Helical" evidence="1">
    <location>
        <begin position="7"/>
        <end position="29"/>
    </location>
</feature>
<protein>
    <submittedName>
        <fullName evidence="2">Uncharacterized protein</fullName>
    </submittedName>
</protein>
<gene>
    <name evidence="2" type="ORF">I9026_01860</name>
</gene>
<evidence type="ECO:0000313" key="3">
    <source>
        <dbReference type="Proteomes" id="UP000597038"/>
    </source>
</evidence>
<sequence>MREKIHLAIFTMFFGVVFFIAYHILYGNISIDDLIAYLLSLVSLIFILYVQFLHSNDKVVARQREILRLERKFELEKHKEERILLIFDVYTAVLRSNFEEFDGKKSGIPRLYDDISDYISVIQDNFTDAVIESDSTKVFSIVQRLNLAFLCRSIAVTALKNSDNNELYFEKIREVKAILQELATPLKEKRESREKDD</sequence>
<reference evidence="2 3" key="1">
    <citation type="submission" date="2020-12" db="EMBL/GenBank/DDBJ databases">
        <title>Genomic analysis of Staphylococcus felis from a cat with skin infection.</title>
        <authorList>
            <person name="Aslantas O."/>
            <person name="Keskin O."/>
            <person name="Buyukaltay K."/>
            <person name="Gullu Yucetepe A."/>
        </authorList>
    </citation>
    <scope>NUCLEOTIDE SEQUENCE [LARGE SCALE GENOMIC DNA]</scope>
    <source>
        <strain evidence="2 3">HARRANVET</strain>
    </source>
</reference>
<dbReference type="EMBL" id="JAEDAQ010000002">
    <property type="protein sequence ID" value="MBH9580117.1"/>
    <property type="molecule type" value="Genomic_DNA"/>
</dbReference>
<keyword evidence="1" id="KW-0472">Membrane</keyword>
<comment type="caution">
    <text evidence="2">The sequence shown here is derived from an EMBL/GenBank/DDBJ whole genome shotgun (WGS) entry which is preliminary data.</text>
</comment>
<name>A0ABS0QLL9_9STAP</name>
<accession>A0ABS0QLL9</accession>
<dbReference type="Proteomes" id="UP000597038">
    <property type="component" value="Unassembled WGS sequence"/>
</dbReference>